<evidence type="ECO:0000313" key="12">
    <source>
        <dbReference type="EMBL" id="SIS79793.1"/>
    </source>
</evidence>
<feature type="domain" description="RCK N-terminal" evidence="11">
    <location>
        <begin position="441"/>
        <end position="558"/>
    </location>
</feature>
<dbReference type="PANTHER" id="PTHR46157:SF4">
    <property type="entry name" value="K(+) EFFLUX ANTIPORTER 3, CHLOROPLASTIC"/>
    <property type="match status" value="1"/>
</dbReference>
<feature type="transmembrane region" description="Helical" evidence="10">
    <location>
        <begin position="147"/>
        <end position="168"/>
    </location>
</feature>
<dbReference type="GO" id="GO:1902600">
    <property type="term" value="P:proton transmembrane transport"/>
    <property type="evidence" value="ECO:0007669"/>
    <property type="project" value="InterPro"/>
</dbReference>
<evidence type="ECO:0000256" key="1">
    <source>
        <dbReference type="ARBA" id="ARBA00004141"/>
    </source>
</evidence>
<evidence type="ECO:0000256" key="4">
    <source>
        <dbReference type="ARBA" id="ARBA00022538"/>
    </source>
</evidence>
<name>A0A1N7M156_9RHOB</name>
<keyword evidence="7 10" id="KW-1133">Transmembrane helix</keyword>
<evidence type="ECO:0000256" key="3">
    <source>
        <dbReference type="ARBA" id="ARBA00022449"/>
    </source>
</evidence>
<feature type="transmembrane region" description="Helical" evidence="10">
    <location>
        <begin position="180"/>
        <end position="203"/>
    </location>
</feature>
<keyword evidence="2" id="KW-0813">Transport</keyword>
<feature type="transmembrane region" description="Helical" evidence="10">
    <location>
        <begin position="366"/>
        <end position="386"/>
    </location>
</feature>
<dbReference type="InterPro" id="IPR036291">
    <property type="entry name" value="NAD(P)-bd_dom_sf"/>
</dbReference>
<evidence type="ECO:0000256" key="8">
    <source>
        <dbReference type="ARBA" id="ARBA00023065"/>
    </source>
</evidence>
<accession>A0A1N7M156</accession>
<dbReference type="GO" id="GO:0005886">
    <property type="term" value="C:plasma membrane"/>
    <property type="evidence" value="ECO:0007669"/>
    <property type="project" value="TreeGrafter"/>
</dbReference>
<organism evidence="12 13">
    <name type="scientific">Rhodobacter aestuarii</name>
    <dbReference type="NCBI Taxonomy" id="453582"/>
    <lineage>
        <taxon>Bacteria</taxon>
        <taxon>Pseudomonadati</taxon>
        <taxon>Pseudomonadota</taxon>
        <taxon>Alphaproteobacteria</taxon>
        <taxon>Rhodobacterales</taxon>
        <taxon>Rhodobacter group</taxon>
        <taxon>Rhodobacter</taxon>
    </lineage>
</organism>
<dbReference type="PANTHER" id="PTHR46157">
    <property type="entry name" value="K(+) EFFLUX ANTIPORTER 3, CHLOROPLASTIC"/>
    <property type="match status" value="1"/>
</dbReference>
<reference evidence="13" key="1">
    <citation type="submission" date="2017-01" db="EMBL/GenBank/DDBJ databases">
        <authorList>
            <person name="Varghese N."/>
            <person name="Submissions S."/>
        </authorList>
    </citation>
    <scope>NUCLEOTIDE SEQUENCE [LARGE SCALE GENOMIC DNA]</scope>
    <source>
        <strain evidence="13">DSM 19945</strain>
    </source>
</reference>
<evidence type="ECO:0000256" key="6">
    <source>
        <dbReference type="ARBA" id="ARBA00022958"/>
    </source>
</evidence>
<feature type="transmembrane region" description="Helical" evidence="10">
    <location>
        <begin position="223"/>
        <end position="243"/>
    </location>
</feature>
<dbReference type="PROSITE" id="PS51201">
    <property type="entry name" value="RCK_N"/>
    <property type="match status" value="1"/>
</dbReference>
<proteinExistence type="predicted"/>
<keyword evidence="3" id="KW-0050">Antiport</keyword>
<dbReference type="InterPro" id="IPR003148">
    <property type="entry name" value="RCK_N"/>
</dbReference>
<feature type="transmembrane region" description="Helical" evidence="10">
    <location>
        <begin position="398"/>
        <end position="415"/>
    </location>
</feature>
<protein>
    <submittedName>
        <fullName evidence="12">Kef-type potassium/proton antiporter, CPA2 family</fullName>
    </submittedName>
</protein>
<evidence type="ECO:0000256" key="10">
    <source>
        <dbReference type="SAM" id="Phobius"/>
    </source>
</evidence>
<dbReference type="GO" id="GO:0006813">
    <property type="term" value="P:potassium ion transport"/>
    <property type="evidence" value="ECO:0007669"/>
    <property type="project" value="UniProtKB-KW"/>
</dbReference>
<evidence type="ECO:0000313" key="13">
    <source>
        <dbReference type="Proteomes" id="UP000186221"/>
    </source>
</evidence>
<evidence type="ECO:0000256" key="9">
    <source>
        <dbReference type="ARBA" id="ARBA00023136"/>
    </source>
</evidence>
<keyword evidence="13" id="KW-1185">Reference proteome</keyword>
<dbReference type="Proteomes" id="UP000186221">
    <property type="component" value="Unassembled WGS sequence"/>
</dbReference>
<keyword evidence="5 10" id="KW-0812">Transmembrane</keyword>
<dbReference type="STRING" id="453582.SAMN05421580_10541"/>
<evidence type="ECO:0000256" key="5">
    <source>
        <dbReference type="ARBA" id="ARBA00022692"/>
    </source>
</evidence>
<dbReference type="AlphaFoldDB" id="A0A1N7M156"/>
<keyword evidence="8" id="KW-0406">Ion transport</keyword>
<keyword evidence="4" id="KW-0633">Potassium transport</keyword>
<dbReference type="Gene3D" id="1.20.1530.20">
    <property type="match status" value="1"/>
</dbReference>
<dbReference type="Pfam" id="PF00999">
    <property type="entry name" value="Na_H_Exchanger"/>
    <property type="match status" value="1"/>
</dbReference>
<comment type="subcellular location">
    <subcellularLocation>
        <location evidence="1">Membrane</location>
        <topology evidence="1">Multi-pass membrane protein</topology>
    </subcellularLocation>
</comment>
<dbReference type="GO" id="GO:0015297">
    <property type="term" value="F:antiporter activity"/>
    <property type="evidence" value="ECO:0007669"/>
    <property type="project" value="UniProtKB-KW"/>
</dbReference>
<gene>
    <name evidence="12" type="ORF">SAMN05421580_10541</name>
</gene>
<keyword evidence="9 10" id="KW-0472">Membrane</keyword>
<dbReference type="Gene3D" id="3.40.50.720">
    <property type="entry name" value="NAD(P)-binding Rossmann-like Domain"/>
    <property type="match status" value="1"/>
</dbReference>
<keyword evidence="6" id="KW-0630">Potassium</keyword>
<feature type="transmembrane region" description="Helical" evidence="10">
    <location>
        <begin position="87"/>
        <end position="107"/>
    </location>
</feature>
<feature type="transmembrane region" description="Helical" evidence="10">
    <location>
        <begin position="330"/>
        <end position="354"/>
    </location>
</feature>
<feature type="transmembrane region" description="Helical" evidence="10">
    <location>
        <begin position="255"/>
        <end position="273"/>
    </location>
</feature>
<dbReference type="Pfam" id="PF02254">
    <property type="entry name" value="TrkA_N"/>
    <property type="match status" value="1"/>
</dbReference>
<feature type="transmembrane region" description="Helical" evidence="10">
    <location>
        <begin position="49"/>
        <end position="67"/>
    </location>
</feature>
<dbReference type="SUPFAM" id="SSF51735">
    <property type="entry name" value="NAD(P)-binding Rossmann-fold domains"/>
    <property type="match status" value="1"/>
</dbReference>
<dbReference type="InterPro" id="IPR038770">
    <property type="entry name" value="Na+/solute_symporter_sf"/>
</dbReference>
<feature type="transmembrane region" description="Helical" evidence="10">
    <location>
        <begin position="119"/>
        <end position="141"/>
    </location>
</feature>
<evidence type="ECO:0000256" key="2">
    <source>
        <dbReference type="ARBA" id="ARBA00022448"/>
    </source>
</evidence>
<dbReference type="InterPro" id="IPR006153">
    <property type="entry name" value="Cation/H_exchanger_TM"/>
</dbReference>
<sequence>MVKMPSRLRLCFVFDGIMSTAHDLGFYREALIFLGTAGVVLPLMTRFRVSPVVGFLVAGLLLGPYSAGRLTEYLPFVGWFTISSQEAVDQLAELGVAFLLFNIGLELSLDRLWTMRRAVFGLGMAQVVLTTVAIAVTAWLFGNPIDASLVIGACLALSSTAIVLQLLADQHRLNTQSGRNIFGILLAQDLAVVPILFLIVVFGDATSKGGEVSVTDVLSGLGIALLQAIAAISLIVGFGRLILRRLFRQVAHTQNRELFMATILFVVVGTSLVTRFAGLSMALGAFLAGLLLAETEFRRQVAVDIEPFKGLLLGLFFISVGMRIDPAAIAAYPVMVALSIIGMTAVKAAVVAPLARAFGISWPQALEAALLLAGGGEFAFLVLSLAGSSGLTSREVQQFMLLVASGTMLMTPLLARLGRQVGSRASASATPGEGVLPDLSTGRVLVVGHGRVGRLLSEVLERESFDCLMIERDADLVRRGRERGRDVVYGDATRTGFLRRCGLDDAPAVILTMHDATAAEAIVTAVRAERPEVPIIVRAQDADHAVRLFALGASHVIPEAFETSLELLDRALGALGVEGERSENIVQSQREEMMRFLRREISAE</sequence>
<dbReference type="EMBL" id="FTOG01000005">
    <property type="protein sequence ID" value="SIS79793.1"/>
    <property type="molecule type" value="Genomic_DNA"/>
</dbReference>
<evidence type="ECO:0000256" key="7">
    <source>
        <dbReference type="ARBA" id="ARBA00022989"/>
    </source>
</evidence>
<evidence type="ECO:0000259" key="11">
    <source>
        <dbReference type="PROSITE" id="PS51201"/>
    </source>
</evidence>